<feature type="transmembrane region" description="Helical" evidence="2">
    <location>
        <begin position="137"/>
        <end position="157"/>
    </location>
</feature>
<feature type="transmembrane region" description="Helical" evidence="2">
    <location>
        <begin position="246"/>
        <end position="263"/>
    </location>
</feature>
<name>A0A9P7VMS7_9AGAR</name>
<sequence>MSSSADAILPEMVLQGWLDANFNSHLLAYFAHGVYTGIFGMSIWLLLVNSVSRARIYMGCIITALYIFATIAAIALWIDFSDAFVIGTSFQARYDLMSSSVLLETMSDIVEALNLLIADCIMIWRCWVVWGHDWKVVITPIFFVIIEIACGCILLVHQTKDDVITIAWALPTMAMTLGTNILCTGLIVGRIIHVARGHRGVMGGIRTYRGVIEILVESAALYSLIYMALMILYPLEGYGYTYAQRLTYPITGIAPTLIIARVASGQARPVESSHETQSSLHFQASRGSTTEAEMDDVEEDMMQGNMEGTTLITGRLELSGSVEEV</sequence>
<protein>
    <submittedName>
        <fullName evidence="3">Uncharacterized protein</fullName>
    </submittedName>
</protein>
<feature type="transmembrane region" description="Helical" evidence="2">
    <location>
        <begin position="210"/>
        <end position="234"/>
    </location>
</feature>
<keyword evidence="2" id="KW-0472">Membrane</keyword>
<dbReference type="RefSeq" id="XP_043036908.1">
    <property type="nucleotide sequence ID" value="XM_043186840.1"/>
</dbReference>
<comment type="caution">
    <text evidence="3">The sequence shown here is derived from an EMBL/GenBank/DDBJ whole genome shotgun (WGS) entry which is preliminary data.</text>
</comment>
<feature type="transmembrane region" description="Helical" evidence="2">
    <location>
        <begin position="112"/>
        <end position="130"/>
    </location>
</feature>
<evidence type="ECO:0000313" key="4">
    <source>
        <dbReference type="Proteomes" id="UP000812287"/>
    </source>
</evidence>
<dbReference type="EMBL" id="MU250545">
    <property type="protein sequence ID" value="KAG7443408.1"/>
    <property type="molecule type" value="Genomic_DNA"/>
</dbReference>
<dbReference type="OrthoDB" id="2945448at2759"/>
<feature type="transmembrane region" description="Helical" evidence="2">
    <location>
        <begin position="56"/>
        <end position="78"/>
    </location>
</feature>
<accession>A0A9P7VMS7</accession>
<organism evidence="3 4">
    <name type="scientific">Guyanagaster necrorhizus</name>
    <dbReference type="NCBI Taxonomy" id="856835"/>
    <lineage>
        <taxon>Eukaryota</taxon>
        <taxon>Fungi</taxon>
        <taxon>Dikarya</taxon>
        <taxon>Basidiomycota</taxon>
        <taxon>Agaricomycotina</taxon>
        <taxon>Agaricomycetes</taxon>
        <taxon>Agaricomycetidae</taxon>
        <taxon>Agaricales</taxon>
        <taxon>Marasmiineae</taxon>
        <taxon>Physalacriaceae</taxon>
        <taxon>Guyanagaster</taxon>
    </lineage>
</organism>
<dbReference type="GeneID" id="66109137"/>
<feature type="transmembrane region" description="Helical" evidence="2">
    <location>
        <begin position="163"/>
        <end position="189"/>
    </location>
</feature>
<feature type="region of interest" description="Disordered" evidence="1">
    <location>
        <begin position="270"/>
        <end position="291"/>
    </location>
</feature>
<feature type="compositionally biased region" description="Polar residues" evidence="1">
    <location>
        <begin position="275"/>
        <end position="291"/>
    </location>
</feature>
<gene>
    <name evidence="3" type="ORF">BT62DRAFT_935025</name>
</gene>
<keyword evidence="2" id="KW-0812">Transmembrane</keyword>
<dbReference type="AlphaFoldDB" id="A0A9P7VMS7"/>
<keyword evidence="2" id="KW-1133">Transmembrane helix</keyword>
<keyword evidence="4" id="KW-1185">Reference proteome</keyword>
<evidence type="ECO:0000256" key="1">
    <source>
        <dbReference type="SAM" id="MobiDB-lite"/>
    </source>
</evidence>
<evidence type="ECO:0000313" key="3">
    <source>
        <dbReference type="EMBL" id="KAG7443408.1"/>
    </source>
</evidence>
<dbReference type="Proteomes" id="UP000812287">
    <property type="component" value="Unassembled WGS sequence"/>
</dbReference>
<reference evidence="3" key="1">
    <citation type="submission" date="2020-11" db="EMBL/GenBank/DDBJ databases">
        <title>Adaptations for nitrogen fixation in a non-lichenized fungal sporocarp promotes dispersal by wood-feeding termites.</title>
        <authorList>
            <consortium name="DOE Joint Genome Institute"/>
            <person name="Koch R.A."/>
            <person name="Yoon G."/>
            <person name="Arayal U."/>
            <person name="Lail K."/>
            <person name="Amirebrahimi M."/>
            <person name="Labutti K."/>
            <person name="Lipzen A."/>
            <person name="Riley R."/>
            <person name="Barry K."/>
            <person name="Henrissat B."/>
            <person name="Grigoriev I.V."/>
            <person name="Herr J.R."/>
            <person name="Aime M.C."/>
        </authorList>
    </citation>
    <scope>NUCLEOTIDE SEQUENCE</scope>
    <source>
        <strain evidence="3">MCA 3950</strain>
    </source>
</reference>
<proteinExistence type="predicted"/>
<evidence type="ECO:0000256" key="2">
    <source>
        <dbReference type="SAM" id="Phobius"/>
    </source>
</evidence>
<feature type="transmembrane region" description="Helical" evidence="2">
    <location>
        <begin position="26"/>
        <end position="47"/>
    </location>
</feature>